<gene>
    <name evidence="1" type="ORF">SAMN02927925_00111</name>
</gene>
<accession>A0A1G4V2I4</accession>
<dbReference type="STRING" id="329186.SAMN02927925_00111"/>
<dbReference type="eggNOG" id="ENOG502ZRQ2">
    <property type="taxonomic scope" value="Bacteria"/>
</dbReference>
<evidence type="ECO:0000313" key="2">
    <source>
        <dbReference type="Proteomes" id="UP000182124"/>
    </source>
</evidence>
<dbReference type="EMBL" id="FMTY01000001">
    <property type="protein sequence ID" value="SCX00175.1"/>
    <property type="molecule type" value="Genomic_DNA"/>
</dbReference>
<sequence length="145" mass="17316">MRLLCICFLLFVSCKTTYRRIDENSITEAEKQKVYNFGKRILESCKTRQFIQLSEREVTQGLAKLSLDEMQHACDVLDDRNGKFINMTLIEVVDDTYVNNTKIYRYKANFERNDFVNEVRIWLKNDGKFAGIIWRECKDEYIPYK</sequence>
<dbReference type="Proteomes" id="UP000182124">
    <property type="component" value="Unassembled WGS sequence"/>
</dbReference>
<reference evidence="1 2" key="1">
    <citation type="submission" date="2016-10" db="EMBL/GenBank/DDBJ databases">
        <authorList>
            <person name="de Groot N.N."/>
        </authorList>
    </citation>
    <scope>NUCLEOTIDE SEQUENCE [LARGE SCALE GENOMIC DNA]</scope>
    <source>
        <strain evidence="1 2">CGMCC 1.3801</strain>
    </source>
</reference>
<name>A0A1G4V2I4_9FLAO</name>
<organism evidence="1 2">
    <name type="scientific">Flavobacterium saliperosum</name>
    <dbReference type="NCBI Taxonomy" id="329186"/>
    <lineage>
        <taxon>Bacteria</taxon>
        <taxon>Pseudomonadati</taxon>
        <taxon>Bacteroidota</taxon>
        <taxon>Flavobacteriia</taxon>
        <taxon>Flavobacteriales</taxon>
        <taxon>Flavobacteriaceae</taxon>
        <taxon>Flavobacterium</taxon>
    </lineage>
</organism>
<proteinExistence type="predicted"/>
<dbReference type="RefSeq" id="WP_143000886.1">
    <property type="nucleotide sequence ID" value="NZ_CBCSBQ010000013.1"/>
</dbReference>
<protein>
    <submittedName>
        <fullName evidence="1">Uncharacterized protein</fullName>
    </submittedName>
</protein>
<evidence type="ECO:0000313" key="1">
    <source>
        <dbReference type="EMBL" id="SCX00175.1"/>
    </source>
</evidence>
<dbReference type="AlphaFoldDB" id="A0A1G4V2I4"/>